<feature type="non-terminal residue" evidence="2">
    <location>
        <position position="1"/>
    </location>
</feature>
<feature type="transmembrane region" description="Helical" evidence="1">
    <location>
        <begin position="12"/>
        <end position="28"/>
    </location>
</feature>
<proteinExistence type="predicted"/>
<evidence type="ECO:0000313" key="2">
    <source>
        <dbReference type="EMBL" id="KKN35083.1"/>
    </source>
</evidence>
<dbReference type="AlphaFoldDB" id="A0A0F9T0R4"/>
<accession>A0A0F9T0R4</accession>
<gene>
    <name evidence="2" type="ORF">LCGC14_0787080</name>
</gene>
<evidence type="ECO:0000256" key="1">
    <source>
        <dbReference type="SAM" id="Phobius"/>
    </source>
</evidence>
<keyword evidence="1" id="KW-1133">Transmembrane helix</keyword>
<comment type="caution">
    <text evidence="2">The sequence shown here is derived from an EMBL/GenBank/DDBJ whole genome shotgun (WGS) entry which is preliminary data.</text>
</comment>
<keyword evidence="1" id="KW-0472">Membrane</keyword>
<sequence>LFYCMADDRELALTFIAAFALGMLVMYLKRDAAQIQNTSQNMQPVYAQQTSYEPPSIAIEESEAEVVITNTEEIKPEFDEKGRIVGMIIMREVKRVSG</sequence>
<protein>
    <submittedName>
        <fullName evidence="2">Uncharacterized protein</fullName>
    </submittedName>
</protein>
<organism evidence="2">
    <name type="scientific">marine sediment metagenome</name>
    <dbReference type="NCBI Taxonomy" id="412755"/>
    <lineage>
        <taxon>unclassified sequences</taxon>
        <taxon>metagenomes</taxon>
        <taxon>ecological metagenomes</taxon>
    </lineage>
</organism>
<reference evidence="2" key="1">
    <citation type="journal article" date="2015" name="Nature">
        <title>Complex archaea that bridge the gap between prokaryotes and eukaryotes.</title>
        <authorList>
            <person name="Spang A."/>
            <person name="Saw J.H."/>
            <person name="Jorgensen S.L."/>
            <person name="Zaremba-Niedzwiedzka K."/>
            <person name="Martijn J."/>
            <person name="Lind A.E."/>
            <person name="van Eijk R."/>
            <person name="Schleper C."/>
            <person name="Guy L."/>
            <person name="Ettema T.J."/>
        </authorList>
    </citation>
    <scope>NUCLEOTIDE SEQUENCE</scope>
</reference>
<name>A0A0F9T0R4_9ZZZZ</name>
<keyword evidence="1" id="KW-0812">Transmembrane</keyword>
<dbReference type="EMBL" id="LAZR01002064">
    <property type="protein sequence ID" value="KKN35083.1"/>
    <property type="molecule type" value="Genomic_DNA"/>
</dbReference>